<dbReference type="GeneID" id="18168496"/>
<dbReference type="InterPro" id="IPR029058">
    <property type="entry name" value="AB_hydrolase_fold"/>
</dbReference>
<feature type="domain" description="Peptidase S33 tripeptidyl aminopeptidase-like C-terminal" evidence="4">
    <location>
        <begin position="467"/>
        <end position="583"/>
    </location>
</feature>
<dbReference type="AlphaFoldDB" id="G3JMM6"/>
<comment type="similarity">
    <text evidence="1">Belongs to the peptidase S33 family.</text>
</comment>
<evidence type="ECO:0000256" key="1">
    <source>
        <dbReference type="ARBA" id="ARBA00010088"/>
    </source>
</evidence>
<proteinExistence type="inferred from homology"/>
<dbReference type="InParanoid" id="G3JMM6"/>
<dbReference type="SUPFAM" id="SSF53474">
    <property type="entry name" value="alpha/beta-Hydrolases"/>
    <property type="match status" value="1"/>
</dbReference>
<evidence type="ECO:0000256" key="2">
    <source>
        <dbReference type="ARBA" id="ARBA00022801"/>
    </source>
</evidence>
<accession>G3JMM6</accession>
<reference evidence="5 6" key="1">
    <citation type="journal article" date="2011" name="Genome Biol.">
        <title>Genome sequence of the insect pathogenic fungus Cordyceps militaris, a valued traditional Chinese medicine.</title>
        <authorList>
            <person name="Zheng P."/>
            <person name="Xia Y."/>
            <person name="Xiao G."/>
            <person name="Xiong C."/>
            <person name="Hu X."/>
            <person name="Zhang S."/>
            <person name="Zheng H."/>
            <person name="Huang Y."/>
            <person name="Zhou Y."/>
            <person name="Wang S."/>
            <person name="Zhao G.P."/>
            <person name="Liu X."/>
            <person name="St Leger R.J."/>
            <person name="Wang C."/>
        </authorList>
    </citation>
    <scope>NUCLEOTIDE SEQUENCE [LARGE SCALE GENOMIC DNA]</scope>
    <source>
        <strain evidence="5 6">CM01</strain>
    </source>
</reference>
<evidence type="ECO:0000259" key="4">
    <source>
        <dbReference type="Pfam" id="PF08386"/>
    </source>
</evidence>
<protein>
    <submittedName>
        <fullName evidence="5">Proteinase, putative</fullName>
    </submittedName>
</protein>
<evidence type="ECO:0000313" key="6">
    <source>
        <dbReference type="Proteomes" id="UP000001610"/>
    </source>
</evidence>
<keyword evidence="2" id="KW-0378">Hydrolase</keyword>
<dbReference type="VEuPathDB" id="FungiDB:CCM_06482"/>
<evidence type="ECO:0000256" key="3">
    <source>
        <dbReference type="SAM" id="SignalP"/>
    </source>
</evidence>
<dbReference type="OrthoDB" id="425534at2759"/>
<organism evidence="5 6">
    <name type="scientific">Cordyceps militaris (strain CM01)</name>
    <name type="common">Caterpillar fungus</name>
    <dbReference type="NCBI Taxonomy" id="983644"/>
    <lineage>
        <taxon>Eukaryota</taxon>
        <taxon>Fungi</taxon>
        <taxon>Dikarya</taxon>
        <taxon>Ascomycota</taxon>
        <taxon>Pezizomycotina</taxon>
        <taxon>Sordariomycetes</taxon>
        <taxon>Hypocreomycetidae</taxon>
        <taxon>Hypocreales</taxon>
        <taxon>Cordycipitaceae</taxon>
        <taxon>Cordyceps</taxon>
    </lineage>
</organism>
<name>G3JMM6_CORMM</name>
<dbReference type="RefSeq" id="XP_006671686.1">
    <property type="nucleotide sequence ID" value="XM_006671623.1"/>
</dbReference>
<evidence type="ECO:0000313" key="5">
    <source>
        <dbReference type="EMBL" id="EGX90062.1"/>
    </source>
</evidence>
<feature type="chain" id="PRO_5003446371" evidence="3">
    <location>
        <begin position="18"/>
        <end position="615"/>
    </location>
</feature>
<sequence>MKARIHVALALAAVAYASPAATDFNWTAITPSHDLEYHACYESLRCARLLLPLDWLNASSPATIALAIIQSPAAVPVSDPTYGGPVLSNPGGPGGSGVDHLRRAAAQHREMVDTPGRKHFEYVSFDPRGIGRTTPPINCYPADRLARAAASLQARGSGGLGGPAPAALTLNLGLVGMQADRCADANGDLLQYVGTTSVARDMLAVVDKIAAYNRKQTANKDADAYRNDAQFELRNADADADDLPRLQYIGFSYGTVLGNYFAAMFPGRVGRLLLDGVADTDDYATGDGWLANTVDTDEMVDRFFRGCYDAGAGTCPLVRPGDKSGADISRRFWSWVAQLDESPTLVTQRDGGGGGGGVSVLQSRDLRALLLSALYRPLSGFAEAAALADQAMRGNTSALYDLVTSTSGGPLADACPVGGGHRNDTAAVIGTPDAQIAILCGDGDSLLNRTGAFWQGYVARQRAQSSLAGALWSGIRLSCARWQAHAAWPFKGPFTTPAASLNASAPEPGRPAAPVFVLSNRFDPVTPLRAARKVAGRHPGAGVLVQEAMGHCVFGTRPATECTRDLVRRYFDEGVVPARETTCEAACQPWSKCDEAGAASVEYGTPRYFQFPLHI</sequence>
<dbReference type="OMA" id="WPRANCF"/>
<dbReference type="Gene3D" id="3.40.50.1820">
    <property type="entry name" value="alpha/beta hydrolase"/>
    <property type="match status" value="1"/>
</dbReference>
<dbReference type="Proteomes" id="UP000001610">
    <property type="component" value="Unassembled WGS sequence"/>
</dbReference>
<keyword evidence="3" id="KW-0732">Signal</keyword>
<dbReference type="GO" id="GO:0016787">
    <property type="term" value="F:hydrolase activity"/>
    <property type="evidence" value="ECO:0007669"/>
    <property type="project" value="UniProtKB-KW"/>
</dbReference>
<dbReference type="InterPro" id="IPR051601">
    <property type="entry name" value="Serine_prot/Carboxylest_S33"/>
</dbReference>
<dbReference type="HOGENOM" id="CLU_013364_5_2_1"/>
<dbReference type="eggNOG" id="ENOG502RY03">
    <property type="taxonomic scope" value="Eukaryota"/>
</dbReference>
<dbReference type="PANTHER" id="PTHR43248:SF25">
    <property type="entry name" value="AB HYDROLASE-1 DOMAIN-CONTAINING PROTEIN-RELATED"/>
    <property type="match status" value="1"/>
</dbReference>
<dbReference type="EMBL" id="JH126403">
    <property type="protein sequence ID" value="EGX90062.1"/>
    <property type="molecule type" value="Genomic_DNA"/>
</dbReference>
<dbReference type="KEGG" id="cmt:CCM_06482"/>
<gene>
    <name evidence="5" type="ORF">CCM_06482</name>
</gene>
<feature type="signal peptide" evidence="3">
    <location>
        <begin position="1"/>
        <end position="17"/>
    </location>
</feature>
<keyword evidence="6" id="KW-1185">Reference proteome</keyword>
<dbReference type="Pfam" id="PF08386">
    <property type="entry name" value="Abhydrolase_4"/>
    <property type="match status" value="1"/>
</dbReference>
<dbReference type="InterPro" id="IPR013595">
    <property type="entry name" value="Pept_S33_TAP-like_C"/>
</dbReference>
<dbReference type="PANTHER" id="PTHR43248">
    <property type="entry name" value="2-SUCCINYL-6-HYDROXY-2,4-CYCLOHEXADIENE-1-CARBOXYLATE SYNTHASE"/>
    <property type="match status" value="1"/>
</dbReference>